<reference evidence="2 3" key="1">
    <citation type="journal article" date="2015" name="Genome Biol. Evol.">
        <title>Phylogenomic analyses indicate that early fungi evolved digesting cell walls of algal ancestors of land plants.</title>
        <authorList>
            <person name="Chang Y."/>
            <person name="Wang S."/>
            <person name="Sekimoto S."/>
            <person name="Aerts A.L."/>
            <person name="Choi C."/>
            <person name="Clum A."/>
            <person name="LaButti K.M."/>
            <person name="Lindquist E.A."/>
            <person name="Yee Ngan C."/>
            <person name="Ohm R.A."/>
            <person name="Salamov A.A."/>
            <person name="Grigoriev I.V."/>
            <person name="Spatafora J.W."/>
            <person name="Berbee M.L."/>
        </authorList>
    </citation>
    <scope>NUCLEOTIDE SEQUENCE [LARGE SCALE GENOMIC DNA]</scope>
    <source>
        <strain evidence="2 3">NRRL 1564</strain>
    </source>
</reference>
<dbReference type="EMBL" id="KZ303494">
    <property type="protein sequence ID" value="PIA17525.1"/>
    <property type="molecule type" value="Genomic_DNA"/>
</dbReference>
<dbReference type="AlphaFoldDB" id="A0A2G5BET0"/>
<protein>
    <submittedName>
        <fullName evidence="2">Uncharacterized protein</fullName>
    </submittedName>
</protein>
<evidence type="ECO:0000256" key="1">
    <source>
        <dbReference type="SAM" id="MobiDB-lite"/>
    </source>
</evidence>
<dbReference type="OrthoDB" id="5513447at2759"/>
<gene>
    <name evidence="2" type="ORF">COEREDRAFT_80520</name>
</gene>
<evidence type="ECO:0000313" key="2">
    <source>
        <dbReference type="EMBL" id="PIA17525.1"/>
    </source>
</evidence>
<accession>A0A2G5BET0</accession>
<feature type="region of interest" description="Disordered" evidence="1">
    <location>
        <begin position="1"/>
        <end position="29"/>
    </location>
</feature>
<evidence type="ECO:0000313" key="3">
    <source>
        <dbReference type="Proteomes" id="UP000242474"/>
    </source>
</evidence>
<proteinExistence type="predicted"/>
<organism evidence="2 3">
    <name type="scientific">Coemansia reversa (strain ATCC 12441 / NRRL 1564)</name>
    <dbReference type="NCBI Taxonomy" id="763665"/>
    <lineage>
        <taxon>Eukaryota</taxon>
        <taxon>Fungi</taxon>
        <taxon>Fungi incertae sedis</taxon>
        <taxon>Zoopagomycota</taxon>
        <taxon>Kickxellomycotina</taxon>
        <taxon>Kickxellomycetes</taxon>
        <taxon>Kickxellales</taxon>
        <taxon>Kickxellaceae</taxon>
        <taxon>Coemansia</taxon>
    </lineage>
</organism>
<keyword evidence="3" id="KW-1185">Reference proteome</keyword>
<sequence length="305" mass="33360">MAATQGRHLVDDDDPPKYTPLPLPEEESIDAGAGAPIVRAQPPRLVINPSDPRSQFARQFHEGADSSGTAPPLPRRVDVASGPIDSRIHSQHSMGYEQMEQPPHMSPRTHASLPHMYASYAHSLPADDNIRYSTLRDNRMSGPAVNNLPYLARNHWHDGNSGSNSQSRLCTVVCPVCRNSGWVFYKIPCACPVGATVRKSRSRPYHSSLLGFIDDLLAPHNSTYQRQEYPARVNTNPVSRAGPDRQTSSYIQHVPGAGSPCPNCMGQSYFRNNSVSATAAARDVREWLGGTPPPCNVCCDSGRIN</sequence>
<dbReference type="Proteomes" id="UP000242474">
    <property type="component" value="Unassembled WGS sequence"/>
</dbReference>
<name>A0A2G5BET0_COERN</name>